<dbReference type="EMBL" id="UGOB01000001">
    <property type="protein sequence ID" value="STX46135.1"/>
    <property type="molecule type" value="Genomic_DNA"/>
</dbReference>
<protein>
    <submittedName>
        <fullName evidence="2">Uncharacterized protein</fullName>
    </submittedName>
</protein>
<keyword evidence="3" id="KW-1185">Reference proteome</keyword>
<organism evidence="2 4">
    <name type="scientific">Legionella gratiana</name>
    <dbReference type="NCBI Taxonomy" id="45066"/>
    <lineage>
        <taxon>Bacteria</taxon>
        <taxon>Pseudomonadati</taxon>
        <taxon>Pseudomonadota</taxon>
        <taxon>Gammaproteobacteria</taxon>
        <taxon>Legionellales</taxon>
        <taxon>Legionellaceae</taxon>
        <taxon>Legionella</taxon>
    </lineage>
</organism>
<reference evidence="1 3" key="1">
    <citation type="submission" date="2015-11" db="EMBL/GenBank/DDBJ databases">
        <title>Genomic analysis of 38 Legionella species identifies large and diverse effector repertoires.</title>
        <authorList>
            <person name="Burstein D."/>
            <person name="Amaro F."/>
            <person name="Zusman T."/>
            <person name="Lifshitz Z."/>
            <person name="Cohen O."/>
            <person name="Gilbert J.A."/>
            <person name="Pupko T."/>
            <person name="Shuman H.A."/>
            <person name="Segal G."/>
        </authorList>
    </citation>
    <scope>NUCLEOTIDE SEQUENCE [LARGE SCALE GENOMIC DNA]</scope>
    <source>
        <strain evidence="1 3">Lyon 8420412</strain>
    </source>
</reference>
<dbReference type="OrthoDB" id="5653108at2"/>
<dbReference type="Proteomes" id="UP000254476">
    <property type="component" value="Unassembled WGS sequence"/>
</dbReference>
<dbReference type="STRING" id="45066.Lgra_0395"/>
<dbReference type="EMBL" id="LNYE01000004">
    <property type="protein sequence ID" value="KTD15106.1"/>
    <property type="molecule type" value="Genomic_DNA"/>
</dbReference>
<sequence length="239" mass="26974">MSKLKTIHDYYDPLKFIKKIHTQEGLVNAQELIDYLNRAYRHAIRKILLAYPASFAEGSPIFDLCIDVILNNNDLTKVTIKWIEDQINKNQELVPLKNLKPEDPNIDKLQLIKAVTRAHQYNLVVSEDVVVFVNSVLALETILNMEYALGFFAFADKSDPERKAAIAALKEALKDKPADLLSHLSTFRRGKLGSEIRVFVKQGMADKLLDGKTVRTVSDFITELHTQVNSNLAPTVSIA</sequence>
<evidence type="ECO:0000313" key="1">
    <source>
        <dbReference type="EMBL" id="KTD15106.1"/>
    </source>
</evidence>
<evidence type="ECO:0000313" key="3">
    <source>
        <dbReference type="Proteomes" id="UP000054691"/>
    </source>
</evidence>
<dbReference type="AlphaFoldDB" id="A0A378JEU0"/>
<gene>
    <name evidence="1" type="ORF">Lgra_0395</name>
    <name evidence="2" type="ORF">NCTC12388_02885</name>
</gene>
<reference evidence="2 4" key="2">
    <citation type="submission" date="2018-06" db="EMBL/GenBank/DDBJ databases">
        <authorList>
            <consortium name="Pathogen Informatics"/>
            <person name="Doyle S."/>
        </authorList>
    </citation>
    <scope>NUCLEOTIDE SEQUENCE [LARGE SCALE GENOMIC DNA]</scope>
    <source>
        <strain evidence="2 4">NCTC12388</strain>
    </source>
</reference>
<accession>A0A378JEU0</accession>
<evidence type="ECO:0000313" key="4">
    <source>
        <dbReference type="Proteomes" id="UP000254476"/>
    </source>
</evidence>
<dbReference type="Proteomes" id="UP000054691">
    <property type="component" value="Unassembled WGS sequence"/>
</dbReference>
<name>A0A378JEU0_9GAMM</name>
<dbReference type="RefSeq" id="WP_058497610.1">
    <property type="nucleotide sequence ID" value="NZ_CAAAHW010000013.1"/>
</dbReference>
<evidence type="ECO:0000313" key="2">
    <source>
        <dbReference type="EMBL" id="STX46135.1"/>
    </source>
</evidence>
<proteinExistence type="predicted"/>